<dbReference type="Proteomes" id="UP001208570">
    <property type="component" value="Unassembled WGS sequence"/>
</dbReference>
<keyword evidence="1" id="KW-0217">Developmental protein</keyword>
<feature type="compositionally biased region" description="Basic and acidic residues" evidence="4">
    <location>
        <begin position="66"/>
        <end position="95"/>
    </location>
</feature>
<gene>
    <name evidence="7" type="ORF">LSH36_549g01075</name>
</gene>
<dbReference type="PROSITE" id="PS50038">
    <property type="entry name" value="FZ"/>
    <property type="match status" value="1"/>
</dbReference>
<evidence type="ECO:0000259" key="6">
    <source>
        <dbReference type="PROSITE" id="PS50038"/>
    </source>
</evidence>
<dbReference type="GO" id="GO:0060070">
    <property type="term" value="P:canonical Wnt signaling pathway"/>
    <property type="evidence" value="ECO:0007669"/>
    <property type="project" value="TreeGrafter"/>
</dbReference>
<feature type="region of interest" description="Disordered" evidence="4">
    <location>
        <begin position="66"/>
        <end position="108"/>
    </location>
</feature>
<dbReference type="SUPFAM" id="SSF63501">
    <property type="entry name" value="Frizzled cysteine-rich domain"/>
    <property type="match status" value="1"/>
</dbReference>
<evidence type="ECO:0000256" key="2">
    <source>
        <dbReference type="ARBA" id="ARBA00023157"/>
    </source>
</evidence>
<comment type="caution">
    <text evidence="3">Lacks conserved residue(s) required for the propagation of feature annotation.</text>
</comment>
<dbReference type="InterPro" id="IPR015526">
    <property type="entry name" value="Frizzled/SFRP"/>
</dbReference>
<dbReference type="GO" id="GO:0017147">
    <property type="term" value="F:Wnt-protein binding"/>
    <property type="evidence" value="ECO:0007669"/>
    <property type="project" value="TreeGrafter"/>
</dbReference>
<feature type="chain" id="PRO_5041987566" description="FZ domain-containing protein" evidence="5">
    <location>
        <begin position="24"/>
        <end position="275"/>
    </location>
</feature>
<feature type="disulfide bond" evidence="3">
    <location>
        <begin position="194"/>
        <end position="218"/>
    </location>
</feature>
<keyword evidence="8" id="KW-1185">Reference proteome</keyword>
<evidence type="ECO:0000256" key="5">
    <source>
        <dbReference type="SAM" id="SignalP"/>
    </source>
</evidence>
<sequence length="275" mass="30961">MRFQYRRLVAISVLSALLFGVMALPPGGDNEASQPETGYAISESMMYGEPVAFTEDGEFLEYVSEKRRQRTENRARDQNRSRNGSDSKSLPESKRPNAKPQRHVKERTARKVDKYTCVPVMLPMCQGLLAYPLSQYPNVLGHRSEKDARRSLAPFLPLLDDDVCGEPLRKFLCLLVAPQCIGTEDPLTPCRSVCLSAHDRCLASMNRIRISWPEDWACRRYPKDGLCSDLDSQVSPGKQRFAVGSSGIHPGATTIESYPGYIRLCFINSYFLVLF</sequence>
<dbReference type="InterPro" id="IPR020067">
    <property type="entry name" value="Frizzled_dom"/>
</dbReference>
<feature type="compositionally biased region" description="Basic residues" evidence="4">
    <location>
        <begin position="96"/>
        <end position="105"/>
    </location>
</feature>
<dbReference type="PANTHER" id="PTHR11309:SF126">
    <property type="entry name" value="FRIZZLED-2"/>
    <property type="match status" value="1"/>
</dbReference>
<name>A0AAD9MW06_9ANNE</name>
<protein>
    <recommendedName>
        <fullName evidence="6">FZ domain-containing protein</fullName>
    </recommendedName>
</protein>
<feature type="domain" description="FZ" evidence="6">
    <location>
        <begin position="112"/>
        <end position="230"/>
    </location>
</feature>
<evidence type="ECO:0000313" key="7">
    <source>
        <dbReference type="EMBL" id="KAK2147505.1"/>
    </source>
</evidence>
<dbReference type="InterPro" id="IPR036790">
    <property type="entry name" value="Frizzled_dom_sf"/>
</dbReference>
<evidence type="ECO:0000256" key="1">
    <source>
        <dbReference type="ARBA" id="ARBA00022473"/>
    </source>
</evidence>
<keyword evidence="2 3" id="KW-1015">Disulfide bond</keyword>
<dbReference type="GO" id="GO:0042813">
    <property type="term" value="F:Wnt receptor activity"/>
    <property type="evidence" value="ECO:0007669"/>
    <property type="project" value="TreeGrafter"/>
</dbReference>
<dbReference type="EMBL" id="JAODUP010000549">
    <property type="protein sequence ID" value="KAK2147505.1"/>
    <property type="molecule type" value="Genomic_DNA"/>
</dbReference>
<comment type="caution">
    <text evidence="7">The sequence shown here is derived from an EMBL/GenBank/DDBJ whole genome shotgun (WGS) entry which is preliminary data.</text>
</comment>
<accession>A0AAD9MW06</accession>
<dbReference type="PANTHER" id="PTHR11309">
    <property type="entry name" value="FRIZZLED"/>
    <property type="match status" value="1"/>
</dbReference>
<evidence type="ECO:0000313" key="8">
    <source>
        <dbReference type="Proteomes" id="UP001208570"/>
    </source>
</evidence>
<dbReference type="SMART" id="SM00063">
    <property type="entry name" value="FRI"/>
    <property type="match status" value="1"/>
</dbReference>
<dbReference type="Pfam" id="PF01392">
    <property type="entry name" value="Fz"/>
    <property type="match status" value="1"/>
</dbReference>
<dbReference type="AlphaFoldDB" id="A0AAD9MW06"/>
<keyword evidence="5" id="KW-0732">Signal</keyword>
<dbReference type="Gene3D" id="1.10.2000.10">
    <property type="entry name" value="Frizzled cysteine-rich domain"/>
    <property type="match status" value="1"/>
</dbReference>
<dbReference type="GO" id="GO:0035567">
    <property type="term" value="P:non-canonical Wnt signaling pathway"/>
    <property type="evidence" value="ECO:0007669"/>
    <property type="project" value="TreeGrafter"/>
</dbReference>
<evidence type="ECO:0000256" key="4">
    <source>
        <dbReference type="SAM" id="MobiDB-lite"/>
    </source>
</evidence>
<feature type="signal peptide" evidence="5">
    <location>
        <begin position="1"/>
        <end position="23"/>
    </location>
</feature>
<proteinExistence type="predicted"/>
<evidence type="ECO:0000256" key="3">
    <source>
        <dbReference type="PROSITE-ProRule" id="PRU00090"/>
    </source>
</evidence>
<organism evidence="7 8">
    <name type="scientific">Paralvinella palmiformis</name>
    <dbReference type="NCBI Taxonomy" id="53620"/>
    <lineage>
        <taxon>Eukaryota</taxon>
        <taxon>Metazoa</taxon>
        <taxon>Spiralia</taxon>
        <taxon>Lophotrochozoa</taxon>
        <taxon>Annelida</taxon>
        <taxon>Polychaeta</taxon>
        <taxon>Sedentaria</taxon>
        <taxon>Canalipalpata</taxon>
        <taxon>Terebellida</taxon>
        <taxon>Terebelliformia</taxon>
        <taxon>Alvinellidae</taxon>
        <taxon>Paralvinella</taxon>
    </lineage>
</organism>
<reference evidence="7" key="1">
    <citation type="journal article" date="2023" name="Mol. Biol. Evol.">
        <title>Third-Generation Sequencing Reveals the Adaptive Role of the Epigenome in Three Deep-Sea Polychaetes.</title>
        <authorList>
            <person name="Perez M."/>
            <person name="Aroh O."/>
            <person name="Sun Y."/>
            <person name="Lan Y."/>
            <person name="Juniper S.K."/>
            <person name="Young C.R."/>
            <person name="Angers B."/>
            <person name="Qian P.Y."/>
        </authorList>
    </citation>
    <scope>NUCLEOTIDE SEQUENCE</scope>
    <source>
        <strain evidence="7">P08H-3</strain>
    </source>
</reference>
<dbReference type="GO" id="GO:0005886">
    <property type="term" value="C:plasma membrane"/>
    <property type="evidence" value="ECO:0007669"/>
    <property type="project" value="TreeGrafter"/>
</dbReference>